<name>A0A3M7PE80_BRAPC</name>
<accession>A0A3M7PE80</accession>
<dbReference type="EMBL" id="REGN01011504">
    <property type="protein sequence ID" value="RMZ97299.1"/>
    <property type="molecule type" value="Genomic_DNA"/>
</dbReference>
<proteinExistence type="predicted"/>
<evidence type="ECO:0000313" key="1">
    <source>
        <dbReference type="EMBL" id="RMZ97299.1"/>
    </source>
</evidence>
<organism evidence="1 2">
    <name type="scientific">Brachionus plicatilis</name>
    <name type="common">Marine rotifer</name>
    <name type="synonym">Brachionus muelleri</name>
    <dbReference type="NCBI Taxonomy" id="10195"/>
    <lineage>
        <taxon>Eukaryota</taxon>
        <taxon>Metazoa</taxon>
        <taxon>Spiralia</taxon>
        <taxon>Gnathifera</taxon>
        <taxon>Rotifera</taxon>
        <taxon>Eurotatoria</taxon>
        <taxon>Monogononta</taxon>
        <taxon>Pseudotrocha</taxon>
        <taxon>Ploima</taxon>
        <taxon>Brachionidae</taxon>
        <taxon>Brachionus</taxon>
    </lineage>
</organism>
<protein>
    <submittedName>
        <fullName evidence="1">Uncharacterized protein</fullName>
    </submittedName>
</protein>
<keyword evidence="2" id="KW-1185">Reference proteome</keyword>
<dbReference type="AlphaFoldDB" id="A0A3M7PE80"/>
<evidence type="ECO:0000313" key="2">
    <source>
        <dbReference type="Proteomes" id="UP000276133"/>
    </source>
</evidence>
<comment type="caution">
    <text evidence="1">The sequence shown here is derived from an EMBL/GenBank/DDBJ whole genome shotgun (WGS) entry which is preliminary data.</text>
</comment>
<sequence length="89" mass="10224">MTLIRLKVQSIGKEINFNEKPGPTSYASRNTDNIKISFMMNFDMPMLNLICHLKPPVLTGIKNMGLLSFKIEKNKQKLEQLFKTPKITI</sequence>
<gene>
    <name evidence="1" type="ORF">BpHYR1_021099</name>
</gene>
<dbReference type="Proteomes" id="UP000276133">
    <property type="component" value="Unassembled WGS sequence"/>
</dbReference>
<reference evidence="1 2" key="1">
    <citation type="journal article" date="2018" name="Sci. Rep.">
        <title>Genomic signatures of local adaptation to the degree of environmental predictability in rotifers.</title>
        <authorList>
            <person name="Franch-Gras L."/>
            <person name="Hahn C."/>
            <person name="Garcia-Roger E.M."/>
            <person name="Carmona M.J."/>
            <person name="Serra M."/>
            <person name="Gomez A."/>
        </authorList>
    </citation>
    <scope>NUCLEOTIDE SEQUENCE [LARGE SCALE GENOMIC DNA]</scope>
    <source>
        <strain evidence="1">HYR1</strain>
    </source>
</reference>